<sequence>MVMETPQPNGSMAGQPEVQQQQRTSGVAAEKRGKNESKKKPKSVKRKRDTKSLACSKLSGCVQHAYI</sequence>
<evidence type="ECO:0000256" key="1">
    <source>
        <dbReference type="SAM" id="MobiDB-lite"/>
    </source>
</evidence>
<feature type="region of interest" description="Disordered" evidence="1">
    <location>
        <begin position="1"/>
        <end position="67"/>
    </location>
</feature>
<feature type="compositionally biased region" description="Basic and acidic residues" evidence="1">
    <location>
        <begin position="29"/>
        <end position="38"/>
    </location>
</feature>
<keyword evidence="3" id="KW-1185">Reference proteome</keyword>
<evidence type="ECO:0000313" key="3">
    <source>
        <dbReference type="Proteomes" id="UP000015105"/>
    </source>
</evidence>
<protein>
    <submittedName>
        <fullName evidence="2">Uncharacterized protein</fullName>
    </submittedName>
</protein>
<dbReference type="Gramene" id="AET4Gv20437200.23">
    <property type="protein sequence ID" value="AET4Gv20437200.23"/>
    <property type="gene ID" value="AET4Gv20437200"/>
</dbReference>
<evidence type="ECO:0000313" key="2">
    <source>
        <dbReference type="EnsemblPlants" id="AET4Gv20437200.23"/>
    </source>
</evidence>
<dbReference type="Proteomes" id="UP000015105">
    <property type="component" value="Chromosome 4D"/>
</dbReference>
<accession>A0A453I467</accession>
<reference evidence="2" key="3">
    <citation type="journal article" date="2017" name="Nature">
        <title>Genome sequence of the progenitor of the wheat D genome Aegilops tauschii.</title>
        <authorList>
            <person name="Luo M.C."/>
            <person name="Gu Y.Q."/>
            <person name="Puiu D."/>
            <person name="Wang H."/>
            <person name="Twardziok S.O."/>
            <person name="Deal K.R."/>
            <person name="Huo N."/>
            <person name="Zhu T."/>
            <person name="Wang L."/>
            <person name="Wang Y."/>
            <person name="McGuire P.E."/>
            <person name="Liu S."/>
            <person name="Long H."/>
            <person name="Ramasamy R.K."/>
            <person name="Rodriguez J.C."/>
            <person name="Van S.L."/>
            <person name="Yuan L."/>
            <person name="Wang Z."/>
            <person name="Xia Z."/>
            <person name="Xiao L."/>
            <person name="Anderson O.D."/>
            <person name="Ouyang S."/>
            <person name="Liang Y."/>
            <person name="Zimin A.V."/>
            <person name="Pertea G."/>
            <person name="Qi P."/>
            <person name="Bennetzen J.L."/>
            <person name="Dai X."/>
            <person name="Dawson M.W."/>
            <person name="Muller H.G."/>
            <person name="Kugler K."/>
            <person name="Rivarola-Duarte L."/>
            <person name="Spannagl M."/>
            <person name="Mayer K.F.X."/>
            <person name="Lu F.H."/>
            <person name="Bevan M.W."/>
            <person name="Leroy P."/>
            <person name="Li P."/>
            <person name="You F.M."/>
            <person name="Sun Q."/>
            <person name="Liu Z."/>
            <person name="Lyons E."/>
            <person name="Wicker T."/>
            <person name="Salzberg S.L."/>
            <person name="Devos K.M."/>
            <person name="Dvorak J."/>
        </authorList>
    </citation>
    <scope>NUCLEOTIDE SEQUENCE [LARGE SCALE GENOMIC DNA]</scope>
    <source>
        <strain evidence="2">cv. AL8/78</strain>
    </source>
</reference>
<reference evidence="2" key="4">
    <citation type="submission" date="2019-03" db="UniProtKB">
        <authorList>
            <consortium name="EnsemblPlants"/>
        </authorList>
    </citation>
    <scope>IDENTIFICATION</scope>
</reference>
<reference evidence="2" key="5">
    <citation type="journal article" date="2021" name="G3 (Bethesda)">
        <title>Aegilops tauschii genome assembly Aet v5.0 features greater sequence contiguity and improved annotation.</title>
        <authorList>
            <person name="Wang L."/>
            <person name="Zhu T."/>
            <person name="Rodriguez J.C."/>
            <person name="Deal K.R."/>
            <person name="Dubcovsky J."/>
            <person name="McGuire P.E."/>
            <person name="Lux T."/>
            <person name="Spannagl M."/>
            <person name="Mayer K.F.X."/>
            <person name="Baldrich P."/>
            <person name="Meyers B.C."/>
            <person name="Huo N."/>
            <person name="Gu Y.Q."/>
            <person name="Zhou H."/>
            <person name="Devos K.M."/>
            <person name="Bennetzen J.L."/>
            <person name="Unver T."/>
            <person name="Budak H."/>
            <person name="Gulick P.J."/>
            <person name="Galiba G."/>
            <person name="Kalapos B."/>
            <person name="Nelson D.R."/>
            <person name="Li P."/>
            <person name="You F.M."/>
            <person name="Luo M.C."/>
            <person name="Dvorak J."/>
        </authorList>
    </citation>
    <scope>NUCLEOTIDE SEQUENCE [LARGE SCALE GENOMIC DNA]</scope>
    <source>
        <strain evidence="2">cv. AL8/78</strain>
    </source>
</reference>
<feature type="compositionally biased region" description="Polar residues" evidence="1">
    <location>
        <begin position="1"/>
        <end position="25"/>
    </location>
</feature>
<proteinExistence type="predicted"/>
<feature type="compositionally biased region" description="Basic residues" evidence="1">
    <location>
        <begin position="39"/>
        <end position="49"/>
    </location>
</feature>
<reference evidence="3" key="1">
    <citation type="journal article" date="2014" name="Science">
        <title>Ancient hybridizations among the ancestral genomes of bread wheat.</title>
        <authorList>
            <consortium name="International Wheat Genome Sequencing Consortium,"/>
            <person name="Marcussen T."/>
            <person name="Sandve S.R."/>
            <person name="Heier L."/>
            <person name="Spannagl M."/>
            <person name="Pfeifer M."/>
            <person name="Jakobsen K.S."/>
            <person name="Wulff B.B."/>
            <person name="Steuernagel B."/>
            <person name="Mayer K.F."/>
            <person name="Olsen O.A."/>
        </authorList>
    </citation>
    <scope>NUCLEOTIDE SEQUENCE [LARGE SCALE GENOMIC DNA]</scope>
    <source>
        <strain evidence="3">cv. AL8/78</strain>
    </source>
</reference>
<dbReference type="EnsemblPlants" id="AET4Gv20437200.23">
    <property type="protein sequence ID" value="AET4Gv20437200.23"/>
    <property type="gene ID" value="AET4Gv20437200"/>
</dbReference>
<organism evidence="2 3">
    <name type="scientific">Aegilops tauschii subsp. strangulata</name>
    <name type="common">Goatgrass</name>
    <dbReference type="NCBI Taxonomy" id="200361"/>
    <lineage>
        <taxon>Eukaryota</taxon>
        <taxon>Viridiplantae</taxon>
        <taxon>Streptophyta</taxon>
        <taxon>Embryophyta</taxon>
        <taxon>Tracheophyta</taxon>
        <taxon>Spermatophyta</taxon>
        <taxon>Magnoliopsida</taxon>
        <taxon>Liliopsida</taxon>
        <taxon>Poales</taxon>
        <taxon>Poaceae</taxon>
        <taxon>BOP clade</taxon>
        <taxon>Pooideae</taxon>
        <taxon>Triticodae</taxon>
        <taxon>Triticeae</taxon>
        <taxon>Triticinae</taxon>
        <taxon>Aegilops</taxon>
    </lineage>
</organism>
<dbReference type="AlphaFoldDB" id="A0A453I467"/>
<name>A0A453I467_AEGTS</name>
<reference evidence="3" key="2">
    <citation type="journal article" date="2017" name="Nat. Plants">
        <title>The Aegilops tauschii genome reveals multiple impacts of transposons.</title>
        <authorList>
            <person name="Zhao G."/>
            <person name="Zou C."/>
            <person name="Li K."/>
            <person name="Wang K."/>
            <person name="Li T."/>
            <person name="Gao L."/>
            <person name="Zhang X."/>
            <person name="Wang H."/>
            <person name="Yang Z."/>
            <person name="Liu X."/>
            <person name="Jiang W."/>
            <person name="Mao L."/>
            <person name="Kong X."/>
            <person name="Jiao Y."/>
            <person name="Jia J."/>
        </authorList>
    </citation>
    <scope>NUCLEOTIDE SEQUENCE [LARGE SCALE GENOMIC DNA]</scope>
    <source>
        <strain evidence="3">cv. AL8/78</strain>
    </source>
</reference>